<name>A0A419R211_9SPHN</name>
<evidence type="ECO:0000259" key="6">
    <source>
        <dbReference type="SMART" id="SM01086"/>
    </source>
</evidence>
<dbReference type="Gene3D" id="3.40.50.300">
    <property type="entry name" value="P-loop containing nucleotide triphosphate hydrolases"/>
    <property type="match status" value="2"/>
</dbReference>
<keyword evidence="3" id="KW-0067">ATP-binding</keyword>
<evidence type="ECO:0000256" key="1">
    <source>
        <dbReference type="ARBA" id="ARBA00009771"/>
    </source>
</evidence>
<evidence type="ECO:0000313" key="7">
    <source>
        <dbReference type="EMBL" id="RJX67849.1"/>
    </source>
</evidence>
<dbReference type="Proteomes" id="UP000284322">
    <property type="component" value="Unassembled WGS sequence"/>
</dbReference>
<dbReference type="Pfam" id="PF00004">
    <property type="entry name" value="AAA"/>
    <property type="match status" value="1"/>
</dbReference>
<dbReference type="PANTHER" id="PTHR48102:SF3">
    <property type="entry name" value="ATP-DEPENDENT PROTEASE ATPASE SUBUNIT HSLU"/>
    <property type="match status" value="1"/>
</dbReference>
<dbReference type="GO" id="GO:0051603">
    <property type="term" value="P:proteolysis involved in protein catabolic process"/>
    <property type="evidence" value="ECO:0007669"/>
    <property type="project" value="TreeGrafter"/>
</dbReference>
<evidence type="ECO:0000256" key="4">
    <source>
        <dbReference type="ARBA" id="ARBA00023186"/>
    </source>
</evidence>
<evidence type="ECO:0000256" key="2">
    <source>
        <dbReference type="ARBA" id="ARBA00022741"/>
    </source>
</evidence>
<dbReference type="InterPro" id="IPR019489">
    <property type="entry name" value="Clp_ATPase_C"/>
</dbReference>
<dbReference type="EMBL" id="RAHJ01000018">
    <property type="protein sequence ID" value="RJX67849.1"/>
    <property type="molecule type" value="Genomic_DNA"/>
</dbReference>
<dbReference type="InterPro" id="IPR003593">
    <property type="entry name" value="AAA+_ATPase"/>
</dbReference>
<feature type="domain" description="AAA+ ATPase" evidence="5">
    <location>
        <begin position="50"/>
        <end position="326"/>
    </location>
</feature>
<dbReference type="InterPro" id="IPR003959">
    <property type="entry name" value="ATPase_AAA_core"/>
</dbReference>
<keyword evidence="7" id="KW-0378">Hydrolase</keyword>
<dbReference type="AlphaFoldDB" id="A0A419R211"/>
<dbReference type="GO" id="GO:0016887">
    <property type="term" value="F:ATP hydrolysis activity"/>
    <property type="evidence" value="ECO:0007669"/>
    <property type="project" value="InterPro"/>
</dbReference>
<dbReference type="SMART" id="SM00382">
    <property type="entry name" value="AAA"/>
    <property type="match status" value="1"/>
</dbReference>
<keyword evidence="8" id="KW-1185">Reference proteome</keyword>
<dbReference type="CDD" id="cd19498">
    <property type="entry name" value="RecA-like_HslU"/>
    <property type="match status" value="1"/>
</dbReference>
<evidence type="ECO:0000313" key="8">
    <source>
        <dbReference type="Proteomes" id="UP000284322"/>
    </source>
</evidence>
<dbReference type="InterPro" id="IPR004491">
    <property type="entry name" value="HslU"/>
</dbReference>
<dbReference type="RefSeq" id="WP_120108740.1">
    <property type="nucleotide sequence ID" value="NZ_RAHJ01000018.1"/>
</dbReference>
<feature type="domain" description="Clp ATPase C-terminal" evidence="6">
    <location>
        <begin position="325"/>
        <end position="419"/>
    </location>
</feature>
<gene>
    <name evidence="7" type="primary">hslU</name>
    <name evidence="7" type="ORF">D6858_07680</name>
</gene>
<protein>
    <submittedName>
        <fullName evidence="7">ATP-dependent protease ATPase subunit HslU</fullName>
    </submittedName>
</protein>
<dbReference type="PANTHER" id="PTHR48102">
    <property type="entry name" value="ATP-DEPENDENT CLP PROTEASE ATP-BINDING SUBUNIT CLPX-LIKE, MITOCHONDRIAL-RELATED"/>
    <property type="match status" value="1"/>
</dbReference>
<dbReference type="GO" id="GO:0005524">
    <property type="term" value="F:ATP binding"/>
    <property type="evidence" value="ECO:0007669"/>
    <property type="project" value="UniProtKB-KW"/>
</dbReference>
<accession>A0A419R211</accession>
<dbReference type="GO" id="GO:0008233">
    <property type="term" value="F:peptidase activity"/>
    <property type="evidence" value="ECO:0007669"/>
    <property type="project" value="UniProtKB-KW"/>
</dbReference>
<sequence>MTDNLTPKAIVEALDAHIIGQKDAKRAVAVALRNRWRRQRLSPDLRDEVTPKNILMIGPTGCGKTEISRRLAKLAEAPFVKVEATKFTEVGYVGRDVEQIARDLVEEAIRLEKDRRREAVREAASKAAMERLLNALVGDSASEATRESFRQRIVDNAMNEVEVEIEVEEAPQMPFDIGGMGGNVGMINLSDMFGKAMGKTPTRRRKLKVPDAWDKLVDEEAEKRMDQDDVARVALENAEHNGIVFLDEVDKIAVSDVRGGSVSREGVQRDLLPLIEGTTVSTKYGPMKTDHVLFIASGAFHVAKPSDMLPELQGRLPIRVELRALTEEDFVRILSETRANLVAQYKALLGTEDVTLELGDDAIAEIARIAAQVNESVENIGARRLQTVMEKLLEELSFEAEDHKGETVTIDADYVRERLAGLAGDSDLSKYIL</sequence>
<keyword evidence="2" id="KW-0547">Nucleotide-binding</keyword>
<dbReference type="Gene3D" id="1.10.8.60">
    <property type="match status" value="1"/>
</dbReference>
<dbReference type="FunFam" id="3.40.50.300:FF:000220">
    <property type="entry name" value="ATP-dependent protease ATPase subunit HslU"/>
    <property type="match status" value="1"/>
</dbReference>
<dbReference type="NCBIfam" id="NF003544">
    <property type="entry name" value="PRK05201.1"/>
    <property type="match status" value="1"/>
</dbReference>
<dbReference type="SMART" id="SM01086">
    <property type="entry name" value="ClpB_D2-small"/>
    <property type="match status" value="1"/>
</dbReference>
<keyword evidence="4" id="KW-0143">Chaperone</keyword>
<dbReference type="GO" id="GO:0009376">
    <property type="term" value="C:HslUV protease complex"/>
    <property type="evidence" value="ECO:0007669"/>
    <property type="project" value="InterPro"/>
</dbReference>
<dbReference type="InterPro" id="IPR027417">
    <property type="entry name" value="P-loop_NTPase"/>
</dbReference>
<reference evidence="7 8" key="1">
    <citation type="submission" date="2018-09" db="EMBL/GenBank/DDBJ databases">
        <title>Altererythrobacter sp.Ery1 and Ery12, the genome sequencing of novel strains in genus Alterythrobacter.</title>
        <authorList>
            <person name="Cheng H."/>
            <person name="Wu Y.-H."/>
            <person name="Fang C."/>
            <person name="Xu X.-W."/>
        </authorList>
    </citation>
    <scope>NUCLEOTIDE SEQUENCE [LARGE SCALE GENOMIC DNA]</scope>
    <source>
        <strain evidence="7 8">Ery12</strain>
    </source>
</reference>
<comment type="caution">
    <text evidence="7">The sequence shown here is derived from an EMBL/GenBank/DDBJ whole genome shotgun (WGS) entry which is preliminary data.</text>
</comment>
<dbReference type="Pfam" id="PF07724">
    <property type="entry name" value="AAA_2"/>
    <property type="match status" value="1"/>
</dbReference>
<organism evidence="7 8">
    <name type="scientific">Tsuneonella suprasediminis</name>
    <dbReference type="NCBI Taxonomy" id="2306996"/>
    <lineage>
        <taxon>Bacteria</taxon>
        <taxon>Pseudomonadati</taxon>
        <taxon>Pseudomonadota</taxon>
        <taxon>Alphaproteobacteria</taxon>
        <taxon>Sphingomonadales</taxon>
        <taxon>Erythrobacteraceae</taxon>
        <taxon>Tsuneonella</taxon>
    </lineage>
</organism>
<evidence type="ECO:0000259" key="5">
    <source>
        <dbReference type="SMART" id="SM00382"/>
    </source>
</evidence>
<proteinExistence type="inferred from homology"/>
<keyword evidence="7" id="KW-0645">Protease</keyword>
<dbReference type="NCBIfam" id="TIGR00390">
    <property type="entry name" value="hslU"/>
    <property type="match status" value="1"/>
</dbReference>
<comment type="similarity">
    <text evidence="1">Belongs to the ClpX chaperone family. HslU subfamily.</text>
</comment>
<dbReference type="SUPFAM" id="SSF52540">
    <property type="entry name" value="P-loop containing nucleoside triphosphate hydrolases"/>
    <property type="match status" value="1"/>
</dbReference>
<evidence type="ECO:0000256" key="3">
    <source>
        <dbReference type="ARBA" id="ARBA00022840"/>
    </source>
</evidence>
<dbReference type="OrthoDB" id="9804062at2"/>
<dbReference type="InterPro" id="IPR050052">
    <property type="entry name" value="ATP-dep_Clp_protease_ClpX"/>
</dbReference>